<keyword evidence="3" id="KW-1185">Reference proteome</keyword>
<feature type="signal peptide" evidence="1">
    <location>
        <begin position="1"/>
        <end position="22"/>
    </location>
</feature>
<proteinExistence type="predicted"/>
<reference evidence="2 3" key="1">
    <citation type="submission" date="2010-05" db="EMBL/GenBank/DDBJ databases">
        <title>The Genome Sequence of Thecamonas trahens ATCC 50062.</title>
        <authorList>
            <consortium name="The Broad Institute Genome Sequencing Platform"/>
            <person name="Russ C."/>
            <person name="Cuomo C."/>
            <person name="Shea T."/>
            <person name="Young S.K."/>
            <person name="Zeng Q."/>
            <person name="Koehrsen M."/>
            <person name="Haas B."/>
            <person name="Borodovsky M."/>
            <person name="Guigo R."/>
            <person name="Alvarado L."/>
            <person name="Berlin A."/>
            <person name="Bochicchio J."/>
            <person name="Borenstein D."/>
            <person name="Chapman S."/>
            <person name="Chen Z."/>
            <person name="Freedman E."/>
            <person name="Gellesch M."/>
            <person name="Goldberg J."/>
            <person name="Griggs A."/>
            <person name="Gujja S."/>
            <person name="Heilman E."/>
            <person name="Heiman D."/>
            <person name="Hepburn T."/>
            <person name="Howarth C."/>
            <person name="Jen D."/>
            <person name="Larson L."/>
            <person name="Mehta T."/>
            <person name="Park D."/>
            <person name="Pearson M."/>
            <person name="Roberts A."/>
            <person name="Saif S."/>
            <person name="Shenoy N."/>
            <person name="Sisk P."/>
            <person name="Stolte C."/>
            <person name="Sykes S."/>
            <person name="Thomson T."/>
            <person name="Walk T."/>
            <person name="White J."/>
            <person name="Yandava C."/>
            <person name="Burger G."/>
            <person name="Gray M.W."/>
            <person name="Holland P.W.H."/>
            <person name="King N."/>
            <person name="Lang F.B.F."/>
            <person name="Roger A.J."/>
            <person name="Ruiz-Trillo I."/>
            <person name="Lander E."/>
            <person name="Nusbaum C."/>
        </authorList>
    </citation>
    <scope>NUCLEOTIDE SEQUENCE [LARGE SCALE GENOMIC DNA]</scope>
    <source>
        <strain evidence="2 3">ATCC 50062</strain>
    </source>
</reference>
<dbReference type="GeneID" id="25561916"/>
<gene>
    <name evidence="2" type="ORF">AMSG_02224</name>
</gene>
<protein>
    <submittedName>
        <fullName evidence="2">Uncharacterized protein</fullName>
    </submittedName>
</protein>
<keyword evidence="1" id="KW-0732">Signal</keyword>
<name>A0A0L0DVK4_THETB</name>
<evidence type="ECO:0000313" key="3">
    <source>
        <dbReference type="Proteomes" id="UP000054408"/>
    </source>
</evidence>
<feature type="chain" id="PRO_5005537930" evidence="1">
    <location>
        <begin position="23"/>
        <end position="653"/>
    </location>
</feature>
<dbReference type="Proteomes" id="UP000054408">
    <property type="component" value="Unassembled WGS sequence"/>
</dbReference>
<evidence type="ECO:0000256" key="1">
    <source>
        <dbReference type="SAM" id="SignalP"/>
    </source>
</evidence>
<accession>A0A0L0DVK4</accession>
<dbReference type="EMBL" id="GL349441">
    <property type="protein sequence ID" value="KNC56255.1"/>
    <property type="molecule type" value="Genomic_DNA"/>
</dbReference>
<dbReference type="AlphaFoldDB" id="A0A0L0DVK4"/>
<organism evidence="2 3">
    <name type="scientific">Thecamonas trahens ATCC 50062</name>
    <dbReference type="NCBI Taxonomy" id="461836"/>
    <lineage>
        <taxon>Eukaryota</taxon>
        <taxon>Apusozoa</taxon>
        <taxon>Apusomonadida</taxon>
        <taxon>Apusomonadidae</taxon>
        <taxon>Thecamonas</taxon>
    </lineage>
</organism>
<sequence>MSSSSKVLALAAAIMALALAYAYTEHTASRAARLRPRPPTISRWEALPFAAAPPLTDSAAAAAVNDLTAVFATAAPNTDLPAASVPQHRRTAPTGADMRLPFIITDSLAARWPARKYLDPDALATAVDAAAAGDLLAAGWRGWDAPASLRLGVPPALMRVEPLAEAYATGLRGERLAPTDAAAALASVSLGGSRERTELRLSGRGSAAGWKPLGIAPLGGFGGAHKLHVDLSAVGVPAPQWSQLAVAQAGEYHNVLSGNASYLLIPPRLMERLPQYPYLHPGYPRTLLDASCVDVGAASCTVAALAAVAADAGYPTSRLALVSLDASSTALYVPPSWGVMRFQASPRLVVAQMSLAGPRAQLYDALANLTIPWYRRAVRGAPAAALNARMYISIMLERVLGSPGPALDLVRKLHAFRYKGLLEHEPTLAAGGGVTNPSYFHLVQDPRLLDADGNLRPAIVGPAAAALPPPPGPASVLEPSAEYPESEGWSVLEDPESGVLFHYNPETDEIATMTTAEAAPLLITASAADNTYDTPPRRYCESILSEMSRDQCRRKWHNGGYCGQPTPRSDILADAMHDAYVAAADRVRSAFASHLEGAPYDTDLAGKAGIAELKAFHAAVRIPLANFVEMVVRSAVENDEKAIRCFLHDLSHC</sequence>
<evidence type="ECO:0000313" key="2">
    <source>
        <dbReference type="EMBL" id="KNC56255.1"/>
    </source>
</evidence>
<dbReference type="RefSeq" id="XP_013760777.1">
    <property type="nucleotide sequence ID" value="XM_013905323.1"/>
</dbReference>